<feature type="non-terminal residue" evidence="2">
    <location>
        <position position="1"/>
    </location>
</feature>
<proteinExistence type="predicted"/>
<comment type="caution">
    <text evidence="2">The sequence shown here is derived from an EMBL/GenBank/DDBJ whole genome shotgun (WGS) entry which is preliminary data.</text>
</comment>
<protein>
    <submittedName>
        <fullName evidence="2">Nitroreductase</fullName>
    </submittedName>
</protein>
<dbReference type="EMBL" id="JAAGMD010000573">
    <property type="protein sequence ID" value="NEA88233.1"/>
    <property type="molecule type" value="Genomic_DNA"/>
</dbReference>
<dbReference type="AlphaFoldDB" id="A0A6G3QXK5"/>
<dbReference type="RefSeq" id="WP_203617257.1">
    <property type="nucleotide sequence ID" value="NZ_JAAGMD010000573.1"/>
</dbReference>
<feature type="domain" description="Nitroreductase" evidence="1">
    <location>
        <begin position="22"/>
        <end position="198"/>
    </location>
</feature>
<dbReference type="PANTHER" id="PTHR43745">
    <property type="entry name" value="NITROREDUCTASE MJ1384-RELATED"/>
    <property type="match status" value="1"/>
</dbReference>
<dbReference type="GO" id="GO:0016491">
    <property type="term" value="F:oxidoreductase activity"/>
    <property type="evidence" value="ECO:0007669"/>
    <property type="project" value="InterPro"/>
</dbReference>
<reference evidence="2" key="1">
    <citation type="submission" date="2020-01" db="EMBL/GenBank/DDBJ databases">
        <title>Insect and environment-associated Actinomycetes.</title>
        <authorList>
            <person name="Currrie C."/>
            <person name="Chevrette M."/>
            <person name="Carlson C."/>
            <person name="Stubbendieck R."/>
            <person name="Wendt-Pienkowski E."/>
        </authorList>
    </citation>
    <scope>NUCLEOTIDE SEQUENCE</scope>
    <source>
        <strain evidence="2">SID14436</strain>
    </source>
</reference>
<evidence type="ECO:0000313" key="2">
    <source>
        <dbReference type="EMBL" id="NEA88233.1"/>
    </source>
</evidence>
<dbReference type="SUPFAM" id="SSF55469">
    <property type="entry name" value="FMN-dependent nitroreductase-like"/>
    <property type="match status" value="1"/>
</dbReference>
<dbReference type="InterPro" id="IPR000415">
    <property type="entry name" value="Nitroreductase-like"/>
</dbReference>
<gene>
    <name evidence="2" type="ORF">G3I53_19905</name>
</gene>
<dbReference type="Pfam" id="PF00881">
    <property type="entry name" value="Nitroreductase"/>
    <property type="match status" value="1"/>
</dbReference>
<dbReference type="InterPro" id="IPR052544">
    <property type="entry name" value="Bacteriocin_Proc_Enz"/>
</dbReference>
<evidence type="ECO:0000259" key="1">
    <source>
        <dbReference type="Pfam" id="PF00881"/>
    </source>
</evidence>
<sequence length="211" mass="22362">TAPRVPLPGPVLPDTGVRRALRERRSSFGRFDARRRVAPGELSAVLAACAQTRLAGDTDPSGRLRLARVYAFVNHVRDVEQGAYAYDPDRGELGLVDAGPQGSFLQRNYFLANYNLEQAAAVLVPTVRTTAVLDAVGDRGYRLAVGTAGAVAQSFYVAAAALGLGAGVALGFDNVSYAERLGLTEGDEAPLLIMALGHERPGSADFRHEIA</sequence>
<accession>A0A6G3QXK5</accession>
<dbReference type="InterPro" id="IPR029479">
    <property type="entry name" value="Nitroreductase"/>
</dbReference>
<organism evidence="2">
    <name type="scientific">Streptomyces sp. SID14436</name>
    <dbReference type="NCBI Taxonomy" id="2706070"/>
    <lineage>
        <taxon>Bacteria</taxon>
        <taxon>Bacillati</taxon>
        <taxon>Actinomycetota</taxon>
        <taxon>Actinomycetes</taxon>
        <taxon>Kitasatosporales</taxon>
        <taxon>Streptomycetaceae</taxon>
        <taxon>Streptomyces</taxon>
    </lineage>
</organism>
<dbReference type="PANTHER" id="PTHR43745:SF2">
    <property type="entry name" value="NITROREDUCTASE MJ1384-RELATED"/>
    <property type="match status" value="1"/>
</dbReference>
<dbReference type="Gene3D" id="3.40.109.10">
    <property type="entry name" value="NADH Oxidase"/>
    <property type="match status" value="1"/>
</dbReference>
<name>A0A6G3QXK5_9ACTN</name>